<organism evidence="1">
    <name type="scientific">Sediminibacterium sp. KACHI17</name>
    <dbReference type="NCBI Taxonomy" id="1751071"/>
    <lineage>
        <taxon>Bacteria</taxon>
        <taxon>Pseudomonadati</taxon>
        <taxon>Bacteroidota</taxon>
        <taxon>Chitinophagia</taxon>
        <taxon>Chitinophagales</taxon>
        <taxon>Chitinophagaceae</taxon>
        <taxon>Sediminibacterium</taxon>
    </lineage>
</organism>
<dbReference type="AlphaFoldDB" id="A0AAT9GI38"/>
<evidence type="ECO:0008006" key="2">
    <source>
        <dbReference type="Google" id="ProtNLM"/>
    </source>
</evidence>
<gene>
    <name evidence="1" type="ORF">KACHI17_11270</name>
</gene>
<protein>
    <recommendedName>
        <fullName evidence="2">Circularly permuted type 2 ATP-grasp protein</fullName>
    </recommendedName>
</protein>
<accession>A0AAT9GI38</accession>
<dbReference type="SUPFAM" id="SSF56059">
    <property type="entry name" value="Glutathione synthetase ATP-binding domain-like"/>
    <property type="match status" value="1"/>
</dbReference>
<name>A0AAT9GI38_9BACT</name>
<dbReference type="RefSeq" id="WP_353550532.1">
    <property type="nucleotide sequence ID" value="NZ_AP029612.1"/>
</dbReference>
<dbReference type="EMBL" id="AP029612">
    <property type="protein sequence ID" value="BFG70246.1"/>
    <property type="molecule type" value="Genomic_DNA"/>
</dbReference>
<reference evidence="1" key="1">
    <citation type="submission" date="2024-02" db="EMBL/GenBank/DDBJ databases">
        <title>Sediminibacterium planktonica sp. nov. and Sediminibacterium longus sp. nov., isolated from surface lake and river water.</title>
        <authorList>
            <person name="Watanabe K."/>
            <person name="Takemine S."/>
            <person name="Ishii Y."/>
            <person name="Ogata Y."/>
            <person name="Shindo C."/>
            <person name="Suda W."/>
        </authorList>
    </citation>
    <scope>NUCLEOTIDE SEQUENCE</scope>
    <source>
        <strain evidence="1">KACHI17</strain>
    </source>
</reference>
<proteinExistence type="predicted"/>
<sequence length="399" mass="46498">MVSTIRQAFNQQFTTDKYKAYLEELNSKFPDAIEFRVAETPVFIDRDFKDKILSACEHIVDVITQYNFKTLSYHAIPADLNVPNENDHTHFIAFDFGVCINEAGEYEPQLIEMQGFPTLFGYQVWQDDVTRNHFAVPEGYSTYLNGFDRTSYLSLLKEIILGNHKAENVILLELLPHQQKTKIDFYCTSEYTGIPVVCLTELQKEGRQLFYHDAAGKKIKVHRIYNRIIFDDLQQQTEELRNKGKLMLEDLDVEWVPHPNWFYRISKYTLPFIDHPYVPKTVFLSELKDIPQDLDQYVLKPLFSFAGQGVVIDVTKADIDKITDPENWILQKKVQYAEVIETPDSPAKVEIRIFYFWKDGESRPIATNNLARLSKGKMIGVRYNKDKEWVGGSLAYFQQ</sequence>
<evidence type="ECO:0000313" key="1">
    <source>
        <dbReference type="EMBL" id="BFG70246.1"/>
    </source>
</evidence>